<evidence type="ECO:0000313" key="2">
    <source>
        <dbReference type="Proteomes" id="UP000184300"/>
    </source>
</evidence>
<protein>
    <submittedName>
        <fullName evidence="1">Uncharacterized protein</fullName>
    </submittedName>
</protein>
<accession>A0A1L9VU25</accession>
<reference evidence="2" key="1">
    <citation type="journal article" date="2017" name="Genome Biol.">
        <title>Comparative genomics reveals high biological diversity and specific adaptations in the industrially and medically important fungal genus Aspergillus.</title>
        <authorList>
            <person name="de Vries R.P."/>
            <person name="Riley R."/>
            <person name="Wiebenga A."/>
            <person name="Aguilar-Osorio G."/>
            <person name="Amillis S."/>
            <person name="Uchima C.A."/>
            <person name="Anderluh G."/>
            <person name="Asadollahi M."/>
            <person name="Askin M."/>
            <person name="Barry K."/>
            <person name="Battaglia E."/>
            <person name="Bayram O."/>
            <person name="Benocci T."/>
            <person name="Braus-Stromeyer S.A."/>
            <person name="Caldana C."/>
            <person name="Canovas D."/>
            <person name="Cerqueira G.C."/>
            <person name="Chen F."/>
            <person name="Chen W."/>
            <person name="Choi C."/>
            <person name="Clum A."/>
            <person name="Dos Santos R.A."/>
            <person name="Damasio A.R."/>
            <person name="Diallinas G."/>
            <person name="Emri T."/>
            <person name="Fekete E."/>
            <person name="Flipphi M."/>
            <person name="Freyberg S."/>
            <person name="Gallo A."/>
            <person name="Gournas C."/>
            <person name="Habgood R."/>
            <person name="Hainaut M."/>
            <person name="Harispe M.L."/>
            <person name="Henrissat B."/>
            <person name="Hilden K.S."/>
            <person name="Hope R."/>
            <person name="Hossain A."/>
            <person name="Karabika E."/>
            <person name="Karaffa L."/>
            <person name="Karanyi Z."/>
            <person name="Krasevec N."/>
            <person name="Kuo A."/>
            <person name="Kusch H."/>
            <person name="LaButti K."/>
            <person name="Lagendijk E.L."/>
            <person name="Lapidus A."/>
            <person name="Levasseur A."/>
            <person name="Lindquist E."/>
            <person name="Lipzen A."/>
            <person name="Logrieco A.F."/>
            <person name="MacCabe A."/>
            <person name="Maekelae M.R."/>
            <person name="Malavazi I."/>
            <person name="Melin P."/>
            <person name="Meyer V."/>
            <person name="Mielnichuk N."/>
            <person name="Miskei M."/>
            <person name="Molnar A.P."/>
            <person name="Mule G."/>
            <person name="Ngan C.Y."/>
            <person name="Orejas M."/>
            <person name="Orosz E."/>
            <person name="Ouedraogo J.P."/>
            <person name="Overkamp K.M."/>
            <person name="Park H.-S."/>
            <person name="Perrone G."/>
            <person name="Piumi F."/>
            <person name="Punt P.J."/>
            <person name="Ram A.F."/>
            <person name="Ramon A."/>
            <person name="Rauscher S."/>
            <person name="Record E."/>
            <person name="Riano-Pachon D.M."/>
            <person name="Robert V."/>
            <person name="Roehrig J."/>
            <person name="Ruller R."/>
            <person name="Salamov A."/>
            <person name="Salih N.S."/>
            <person name="Samson R.A."/>
            <person name="Sandor E."/>
            <person name="Sanguinetti M."/>
            <person name="Schuetze T."/>
            <person name="Sepcic K."/>
            <person name="Shelest E."/>
            <person name="Sherlock G."/>
            <person name="Sophianopoulou V."/>
            <person name="Squina F.M."/>
            <person name="Sun H."/>
            <person name="Susca A."/>
            <person name="Todd R.B."/>
            <person name="Tsang A."/>
            <person name="Unkles S.E."/>
            <person name="van de Wiele N."/>
            <person name="van Rossen-Uffink D."/>
            <person name="Oliveira J.V."/>
            <person name="Vesth T.C."/>
            <person name="Visser J."/>
            <person name="Yu J.-H."/>
            <person name="Zhou M."/>
            <person name="Andersen M.R."/>
            <person name="Archer D.B."/>
            <person name="Baker S.E."/>
            <person name="Benoit I."/>
            <person name="Brakhage A.A."/>
            <person name="Braus G.H."/>
            <person name="Fischer R."/>
            <person name="Frisvad J.C."/>
            <person name="Goldman G.H."/>
            <person name="Houbraken J."/>
            <person name="Oakley B."/>
            <person name="Pocsi I."/>
            <person name="Scazzocchio C."/>
            <person name="Seiboth B."/>
            <person name="vanKuyk P.A."/>
            <person name="Wortman J."/>
            <person name="Dyer P.S."/>
            <person name="Grigoriev I.V."/>
        </authorList>
    </citation>
    <scope>NUCLEOTIDE SEQUENCE [LARGE SCALE GENOMIC DNA]</scope>
    <source>
        <strain evidence="2">CBS 516.65</strain>
    </source>
</reference>
<name>A0A1L9VU25_ASPGL</name>
<organism evidence="1 2">
    <name type="scientific">Aspergillus glaucus CBS 516.65</name>
    <dbReference type="NCBI Taxonomy" id="1160497"/>
    <lineage>
        <taxon>Eukaryota</taxon>
        <taxon>Fungi</taxon>
        <taxon>Dikarya</taxon>
        <taxon>Ascomycota</taxon>
        <taxon>Pezizomycotina</taxon>
        <taxon>Eurotiomycetes</taxon>
        <taxon>Eurotiomycetidae</taxon>
        <taxon>Eurotiales</taxon>
        <taxon>Aspergillaceae</taxon>
        <taxon>Aspergillus</taxon>
        <taxon>Aspergillus subgen. Aspergillus</taxon>
    </lineage>
</organism>
<dbReference type="EMBL" id="KV878891">
    <property type="protein sequence ID" value="OJJ87402.1"/>
    <property type="molecule type" value="Genomic_DNA"/>
</dbReference>
<dbReference type="GeneID" id="34459546"/>
<dbReference type="AlphaFoldDB" id="A0A1L9VU25"/>
<keyword evidence="2" id="KW-1185">Reference proteome</keyword>
<dbReference type="Proteomes" id="UP000184300">
    <property type="component" value="Unassembled WGS sequence"/>
</dbReference>
<proteinExistence type="predicted"/>
<gene>
    <name evidence="1" type="ORF">ASPGLDRAFT_23414</name>
</gene>
<evidence type="ECO:0000313" key="1">
    <source>
        <dbReference type="EMBL" id="OJJ87402.1"/>
    </source>
</evidence>
<dbReference type="VEuPathDB" id="FungiDB:ASPGLDRAFT_23414"/>
<dbReference type="RefSeq" id="XP_022404091.1">
    <property type="nucleotide sequence ID" value="XM_022543285.1"/>
</dbReference>
<sequence>MCICGIMQTKKASSVFASVSFWTFSFSSSGQKLPPNSHRGKREAKSLSDDTNYFLLALQRPTRFRCSVLELDDVQDVTEKDTQSRKQVHSGVGQVREAPSSCLLGKTREVVYLGVHRTLTRMKLQTEGPHRYLTLTQQQSDPSLTAYLPLLHHATHTNRAEVCRLRDMDTAAGHHQPNPFQGRTYTLPDVYRLTTDKVNGKKEISGLREQTQKPLLVRQRPAINISKVVGFLDLQGVAKKDTQSKHLVGLGARENSEKEYEGGGVKDVYDREQRDGAIGRERVHHREVIEMEIRRMRIKRMELDG</sequence>